<protein>
    <recommendedName>
        <fullName evidence="2">DUF4773 domain-containing protein</fullName>
    </recommendedName>
</protein>
<evidence type="ECO:0000256" key="1">
    <source>
        <dbReference type="SAM" id="SignalP"/>
    </source>
</evidence>
<dbReference type="InterPro" id="IPR031941">
    <property type="entry name" value="DUF4773"/>
</dbReference>
<feature type="chain" id="PRO_5040468742" description="DUF4773 domain-containing protein" evidence="1">
    <location>
        <begin position="18"/>
        <end position="140"/>
    </location>
</feature>
<feature type="signal peptide" evidence="1">
    <location>
        <begin position="1"/>
        <end position="17"/>
    </location>
</feature>
<name>A0A9P1MZE9_9PELO</name>
<organism evidence="3 4">
    <name type="scientific">Caenorhabditis angaria</name>
    <dbReference type="NCBI Taxonomy" id="860376"/>
    <lineage>
        <taxon>Eukaryota</taxon>
        <taxon>Metazoa</taxon>
        <taxon>Ecdysozoa</taxon>
        <taxon>Nematoda</taxon>
        <taxon>Chromadorea</taxon>
        <taxon>Rhabditida</taxon>
        <taxon>Rhabditina</taxon>
        <taxon>Rhabditomorpha</taxon>
        <taxon>Rhabditoidea</taxon>
        <taxon>Rhabditidae</taxon>
        <taxon>Peloderinae</taxon>
        <taxon>Caenorhabditis</taxon>
    </lineage>
</organism>
<sequence length="140" mass="15974">MFITVFLIVILANSVQTNWNQENFNPQQDDHSCKCVSDRCACCATKKIIFEKHTFCVIFSNRTTETDDAFDATVTIDNFNMSNLTSISNSSSLCVNHQNLVCFDFQRLNKTNGRLNGCVEARIHFSLFFLRDMNFGLGCF</sequence>
<evidence type="ECO:0000313" key="4">
    <source>
        <dbReference type="Proteomes" id="UP001152747"/>
    </source>
</evidence>
<proteinExistence type="predicted"/>
<dbReference type="Proteomes" id="UP001152747">
    <property type="component" value="Unassembled WGS sequence"/>
</dbReference>
<gene>
    <name evidence="3" type="ORF">CAMP_LOCUS4503</name>
</gene>
<keyword evidence="1" id="KW-0732">Signal</keyword>
<evidence type="ECO:0000313" key="3">
    <source>
        <dbReference type="EMBL" id="CAI5441866.1"/>
    </source>
</evidence>
<keyword evidence="4" id="KW-1185">Reference proteome</keyword>
<reference evidence="3" key="1">
    <citation type="submission" date="2022-11" db="EMBL/GenBank/DDBJ databases">
        <authorList>
            <person name="Kikuchi T."/>
        </authorList>
    </citation>
    <scope>NUCLEOTIDE SEQUENCE</scope>
    <source>
        <strain evidence="3">PS1010</strain>
    </source>
</reference>
<evidence type="ECO:0000259" key="2">
    <source>
        <dbReference type="Pfam" id="PF15998"/>
    </source>
</evidence>
<dbReference type="Pfam" id="PF15998">
    <property type="entry name" value="DUF4773"/>
    <property type="match status" value="1"/>
</dbReference>
<comment type="caution">
    <text evidence="3">The sequence shown here is derived from an EMBL/GenBank/DDBJ whole genome shotgun (WGS) entry which is preliminary data.</text>
</comment>
<feature type="domain" description="DUF4773" evidence="2">
    <location>
        <begin position="33"/>
        <end position="140"/>
    </location>
</feature>
<accession>A0A9P1MZE9</accession>
<dbReference type="EMBL" id="CANHGI010000002">
    <property type="protein sequence ID" value="CAI5441866.1"/>
    <property type="molecule type" value="Genomic_DNA"/>
</dbReference>
<dbReference type="AlphaFoldDB" id="A0A9P1MZE9"/>